<evidence type="ECO:0000256" key="3">
    <source>
        <dbReference type="ARBA" id="ARBA00022741"/>
    </source>
</evidence>
<keyword evidence="4 7" id="KW-0418">Kinase</keyword>
<name>A0A078KQX2_9FIRM</name>
<keyword evidence="3" id="KW-0547">Nucleotide-binding</keyword>
<dbReference type="GO" id="GO:0008865">
    <property type="term" value="F:fructokinase activity"/>
    <property type="evidence" value="ECO:0007669"/>
    <property type="project" value="UniProtKB-EC"/>
</dbReference>
<proteinExistence type="inferred from homology"/>
<evidence type="ECO:0000256" key="5">
    <source>
        <dbReference type="ARBA" id="ARBA00022840"/>
    </source>
</evidence>
<dbReference type="PANTHER" id="PTHR43085">
    <property type="entry name" value="HEXOKINASE FAMILY MEMBER"/>
    <property type="match status" value="1"/>
</dbReference>
<dbReference type="AlphaFoldDB" id="A0A078KQX2"/>
<keyword evidence="8" id="KW-1185">Reference proteome</keyword>
<dbReference type="PATRIC" id="fig|29343.3.peg.416"/>
<dbReference type="EMBL" id="LM995447">
    <property type="protein sequence ID" value="CDZ23539.1"/>
    <property type="molecule type" value="Genomic_DNA"/>
</dbReference>
<dbReference type="Gene3D" id="3.40.1190.20">
    <property type="match status" value="1"/>
</dbReference>
<evidence type="ECO:0000313" key="8">
    <source>
        <dbReference type="Proteomes" id="UP000032431"/>
    </source>
</evidence>
<dbReference type="KEGG" id="ccel:CCDG5_0400"/>
<keyword evidence="5" id="KW-0067">ATP-binding</keyword>
<dbReference type="InterPro" id="IPR029056">
    <property type="entry name" value="Ribokinase-like"/>
</dbReference>
<dbReference type="PANTHER" id="PTHR43085:SF1">
    <property type="entry name" value="PSEUDOURIDINE KINASE-RELATED"/>
    <property type="match status" value="1"/>
</dbReference>
<gene>
    <name evidence="7" type="primary">FRK1</name>
    <name evidence="7" type="ORF">CCDG5_0400</name>
</gene>
<reference evidence="8" key="1">
    <citation type="submission" date="2014-07" db="EMBL/GenBank/DDBJ databases">
        <authorList>
            <person name="Wibberg D."/>
        </authorList>
    </citation>
    <scope>NUCLEOTIDE SEQUENCE [LARGE SCALE GENOMIC DNA]</scope>
    <source>
        <strain evidence="8">DG5</strain>
    </source>
</reference>
<organism evidence="7 8">
    <name type="scientific">[Clostridium] cellulosi</name>
    <dbReference type="NCBI Taxonomy" id="29343"/>
    <lineage>
        <taxon>Bacteria</taxon>
        <taxon>Bacillati</taxon>
        <taxon>Bacillota</taxon>
        <taxon>Clostridia</taxon>
        <taxon>Eubacteriales</taxon>
        <taxon>Oscillospiraceae</taxon>
        <taxon>Oscillospiraceae incertae sedis</taxon>
    </lineage>
</organism>
<dbReference type="GO" id="GO:0005524">
    <property type="term" value="F:ATP binding"/>
    <property type="evidence" value="ECO:0007669"/>
    <property type="project" value="UniProtKB-KW"/>
</dbReference>
<evidence type="ECO:0000256" key="4">
    <source>
        <dbReference type="ARBA" id="ARBA00022777"/>
    </source>
</evidence>
<dbReference type="PROSITE" id="PS00584">
    <property type="entry name" value="PFKB_KINASES_2"/>
    <property type="match status" value="1"/>
</dbReference>
<comment type="similarity">
    <text evidence="1">Belongs to the carbohydrate kinase PfkB family.</text>
</comment>
<dbReference type="HOGENOM" id="CLU_027634_6_1_9"/>
<accession>A0A078KQX2</accession>
<dbReference type="InterPro" id="IPR011611">
    <property type="entry name" value="PfkB_dom"/>
</dbReference>
<sequence>MNQYLRGIAIMSEVVALGEVLIDFTPAGFSPAGNPIFERNPGGAPANVLAMLSKLGITTSFCGKVGDDLFGHDLKNILEKAGIETKGLILSKDFNTTFTFVELSPDGDRNFGFIRKHGADKELTIDEVDLSILSGARLFHFGGVSLTEEPARSATLHTAGEAKKRGLLISYDPNFREPLWREKDAVGVLSEGLKYADILKVSDEECRLLSGIDDLCEGAEYISKTYGTKIIFVTMGAEGSAYYFKGNFHKQRTFDVKTVDTTGAGDAFFGAMLYRILKSKKELPEFTASELDEFLRFANAAGSLVTTQKGAIMSMPDIAKIEDLIKNGRIL</sequence>
<protein>
    <submittedName>
        <fullName evidence="7">Fructokinase-1</fullName>
        <ecNumber evidence="7">2.7.1.4</ecNumber>
    </submittedName>
</protein>
<dbReference type="InterPro" id="IPR002173">
    <property type="entry name" value="Carboh/pur_kinase_PfkB_CS"/>
</dbReference>
<dbReference type="EC" id="2.7.1.4" evidence="7"/>
<dbReference type="SUPFAM" id="SSF53613">
    <property type="entry name" value="Ribokinase-like"/>
    <property type="match status" value="1"/>
</dbReference>
<keyword evidence="2 7" id="KW-0808">Transferase</keyword>
<dbReference type="STRING" id="29343.CCDG5_0400"/>
<dbReference type="Pfam" id="PF00294">
    <property type="entry name" value="PfkB"/>
    <property type="match status" value="1"/>
</dbReference>
<dbReference type="InterPro" id="IPR050306">
    <property type="entry name" value="PfkB_Carbo_kinase"/>
</dbReference>
<evidence type="ECO:0000259" key="6">
    <source>
        <dbReference type="Pfam" id="PF00294"/>
    </source>
</evidence>
<dbReference type="CDD" id="cd01167">
    <property type="entry name" value="bac_FRK"/>
    <property type="match status" value="1"/>
</dbReference>
<evidence type="ECO:0000256" key="1">
    <source>
        <dbReference type="ARBA" id="ARBA00010688"/>
    </source>
</evidence>
<evidence type="ECO:0000256" key="2">
    <source>
        <dbReference type="ARBA" id="ARBA00022679"/>
    </source>
</evidence>
<dbReference type="Proteomes" id="UP000032431">
    <property type="component" value="Chromosome I"/>
</dbReference>
<feature type="domain" description="Carbohydrate kinase PfkB" evidence="6">
    <location>
        <begin position="11"/>
        <end position="317"/>
    </location>
</feature>
<evidence type="ECO:0000313" key="7">
    <source>
        <dbReference type="EMBL" id="CDZ23539.1"/>
    </source>
</evidence>